<comment type="caution">
    <text evidence="1">The sequence shown here is derived from an EMBL/GenBank/DDBJ whole genome shotgun (WGS) entry which is preliminary data.</text>
</comment>
<evidence type="ECO:0000313" key="2">
    <source>
        <dbReference type="Proteomes" id="UP001199469"/>
    </source>
</evidence>
<name>A0ABS8P4H3_9PSEU</name>
<evidence type="ECO:0008006" key="3">
    <source>
        <dbReference type="Google" id="ProtNLM"/>
    </source>
</evidence>
<gene>
    <name evidence="1" type="ORF">LQ327_07075</name>
</gene>
<protein>
    <recommendedName>
        <fullName evidence="3">DUF45 domain-containing protein</fullName>
    </recommendedName>
</protein>
<organism evidence="1 2">
    <name type="scientific">Actinomycetospora endophytica</name>
    <dbReference type="NCBI Taxonomy" id="2291215"/>
    <lineage>
        <taxon>Bacteria</taxon>
        <taxon>Bacillati</taxon>
        <taxon>Actinomycetota</taxon>
        <taxon>Actinomycetes</taxon>
        <taxon>Pseudonocardiales</taxon>
        <taxon>Pseudonocardiaceae</taxon>
        <taxon>Actinomycetospora</taxon>
    </lineage>
</organism>
<keyword evidence="2" id="KW-1185">Reference proteome</keyword>
<proteinExistence type="predicted"/>
<accession>A0ABS8P4H3</accession>
<dbReference type="Proteomes" id="UP001199469">
    <property type="component" value="Unassembled WGS sequence"/>
</dbReference>
<evidence type="ECO:0000313" key="1">
    <source>
        <dbReference type="EMBL" id="MCD2193148.1"/>
    </source>
</evidence>
<dbReference type="RefSeq" id="WP_230730849.1">
    <property type="nucleotide sequence ID" value="NZ_JAJNDB010000001.1"/>
</dbReference>
<sequence length="94" mass="10280">MSATTLPAPEVFEVGEGSITLAVTMHGGRLVVVLRAYDQPEVHVRVPMTITDGESFARVLASSMRWLRPQPHCIACRQPWPGTDHGDATIGRSR</sequence>
<reference evidence="1 2" key="1">
    <citation type="submission" date="2021-11" db="EMBL/GenBank/DDBJ databases">
        <title>Draft genome sequence of Actinomycetospora sp. SF1 isolated from the rhizosphere soil.</title>
        <authorList>
            <person name="Duangmal K."/>
            <person name="Chantavorakit T."/>
        </authorList>
    </citation>
    <scope>NUCLEOTIDE SEQUENCE [LARGE SCALE GENOMIC DNA]</scope>
    <source>
        <strain evidence="1 2">TBRC 5722</strain>
    </source>
</reference>
<dbReference type="EMBL" id="JAJNDB010000001">
    <property type="protein sequence ID" value="MCD2193148.1"/>
    <property type="molecule type" value="Genomic_DNA"/>
</dbReference>